<protein>
    <submittedName>
        <fullName evidence="1">Uncharacterized protein</fullName>
    </submittedName>
</protein>
<keyword evidence="2" id="KW-1185">Reference proteome</keyword>
<name>A0A428S3U1_9HYPO</name>
<dbReference type="Proteomes" id="UP000287972">
    <property type="component" value="Unassembled WGS sequence"/>
</dbReference>
<accession>A0A428S3U1</accession>
<dbReference type="AlphaFoldDB" id="A0A428S3U1"/>
<gene>
    <name evidence="1" type="ORF">CEP51_003847</name>
</gene>
<dbReference type="EMBL" id="NKCL01000066">
    <property type="protein sequence ID" value="RSL84519.1"/>
    <property type="molecule type" value="Genomic_DNA"/>
</dbReference>
<evidence type="ECO:0000313" key="1">
    <source>
        <dbReference type="EMBL" id="RSL84519.1"/>
    </source>
</evidence>
<comment type="caution">
    <text evidence="1">The sequence shown here is derived from an EMBL/GenBank/DDBJ whole genome shotgun (WGS) entry which is preliminary data.</text>
</comment>
<evidence type="ECO:0000313" key="2">
    <source>
        <dbReference type="Proteomes" id="UP000287972"/>
    </source>
</evidence>
<proteinExistence type="predicted"/>
<reference evidence="1 2" key="1">
    <citation type="submission" date="2017-06" db="EMBL/GenBank/DDBJ databases">
        <title>Comparative genomic analysis of Ambrosia Fusariam Clade fungi.</title>
        <authorList>
            <person name="Stajich J.E."/>
            <person name="Carrillo J."/>
            <person name="Kijimoto T."/>
            <person name="Eskalen A."/>
            <person name="O'Donnell K."/>
            <person name="Kasson M."/>
        </authorList>
    </citation>
    <scope>NUCLEOTIDE SEQUENCE [LARGE SCALE GENOMIC DNA]</scope>
    <source>
        <strain evidence="1 2">NRRL62606</strain>
    </source>
</reference>
<sequence length="319" mass="35408">MAGNSFLAISDYHLDGKRILSLAGFIRSGSPDIAAEYWIEVLPHSMPGTLLIWPTGTPAAERGRKGVFALCLLNDIRLIGFPSYHRRESWLQMIALSDAVARLTLRSFYAGQLYAPTFPYPRFWDSNKGGSFVAITGDAMTVGPYFKDMPLDTTIDTSSDFGPDVPLAGVLQSPIFDPVPYKPFLRTIAERNRMRMRLAQSLSTPQESLDFSPETGLLIWEGMSNEIAEAVEKGSIPMVLKQVQPVTIAASAATFRDSFKPGLLIVDKAATMREITTLIPIDFFDPKAWIITGDIEPGGIPRMQSALNNFFINYLYNIW</sequence>
<organism evidence="1 2">
    <name type="scientific">Fusarium floridanum</name>
    <dbReference type="NCBI Taxonomy" id="1325733"/>
    <lineage>
        <taxon>Eukaryota</taxon>
        <taxon>Fungi</taxon>
        <taxon>Dikarya</taxon>
        <taxon>Ascomycota</taxon>
        <taxon>Pezizomycotina</taxon>
        <taxon>Sordariomycetes</taxon>
        <taxon>Hypocreomycetidae</taxon>
        <taxon>Hypocreales</taxon>
        <taxon>Nectriaceae</taxon>
        <taxon>Fusarium</taxon>
        <taxon>Fusarium solani species complex</taxon>
    </lineage>
</organism>